<name>A0A4Y7IHC8_PAPSO</name>
<sequence>MGIIRRFFNATVGAVSKYSNKVRISAEEQLELGTTSSSFPYCHQTAEYIRELDLNRPLLLAAMNGNWESARDFLEKNPCSVNARITGSGRTALHVAAGSGHSKFVLELVKLMSVEALELKDSYDGNTALHLAVIAGLEDAVKAMVQKHKELTRICNENKLNPLLNAAIYVNKEHQEIITFLCDEMKDEPSNFQGHLGAQLICSITRAGLYELAFKLIGRHASLATAQGNDGNTALCVLAEKDISIPTAYEESILSFLTYHRLSTITDEMPSIFLRVLLWFDHKSRGFHHGKRKSKNVLKLAKLIVEKFSDMPGEDVYHFFNRSDFLNSATKNGSIDIVNICISKYPDQLWIPQEQRNIFQIAVENRQEKMFDYLYDHMNADEKILTTRPVDSNGGNMLHVAAKIAPPSRLNIYSSPVAQMQSEIIWFKKVNKRVPRAFRSMRNNDRETPQEVFTREHKDLVKKAEAYMIRTAESCLVVAALVATVAFAAAITLPGGTFSDGTDATEKGKPVHLQKQSFLAFMVADAVALFSSTTAILLFLSIYIVNHNEGNFKEVLPRTLKRGVGSLILSVLSVVIAFSMAISIILKDRYIWVPYLMFAVAAFTFYISLNRPLKLIFELDEIEKPLYWTTSRDHQPDVPLP</sequence>
<protein>
    <recommendedName>
        <fullName evidence="2">PGG domain-containing protein</fullName>
    </recommendedName>
</protein>
<reference evidence="3 4" key="1">
    <citation type="journal article" date="2018" name="Science">
        <title>The opium poppy genome and morphinan production.</title>
        <authorList>
            <person name="Guo L."/>
            <person name="Winzer T."/>
            <person name="Yang X."/>
            <person name="Li Y."/>
            <person name="Ning Z."/>
            <person name="He Z."/>
            <person name="Teodor R."/>
            <person name="Lu Y."/>
            <person name="Bowser T.A."/>
            <person name="Graham I.A."/>
            <person name="Ye K."/>
        </authorList>
    </citation>
    <scope>NUCLEOTIDE SEQUENCE [LARGE SCALE GENOMIC DNA]</scope>
    <source>
        <strain evidence="4">cv. HN1</strain>
        <tissue evidence="3">Leaves</tissue>
    </source>
</reference>
<dbReference type="AlphaFoldDB" id="A0A4Y7IHC8"/>
<dbReference type="GO" id="GO:0016020">
    <property type="term" value="C:membrane"/>
    <property type="evidence" value="ECO:0007669"/>
    <property type="project" value="TreeGrafter"/>
</dbReference>
<dbReference type="SMART" id="SM00248">
    <property type="entry name" value="ANK"/>
    <property type="match status" value="7"/>
</dbReference>
<feature type="transmembrane region" description="Helical" evidence="1">
    <location>
        <begin position="566"/>
        <end position="586"/>
    </location>
</feature>
<proteinExistence type="predicted"/>
<accession>A0A4Y7IHC8</accession>
<dbReference type="Gene3D" id="1.25.40.20">
    <property type="entry name" value="Ankyrin repeat-containing domain"/>
    <property type="match status" value="1"/>
</dbReference>
<dbReference type="SUPFAM" id="SSF48403">
    <property type="entry name" value="Ankyrin repeat"/>
    <property type="match status" value="2"/>
</dbReference>
<dbReference type="Pfam" id="PF12796">
    <property type="entry name" value="Ank_2"/>
    <property type="match status" value="1"/>
</dbReference>
<dbReference type="EMBL" id="CM010715">
    <property type="protein sequence ID" value="RZC48293.1"/>
    <property type="molecule type" value="Genomic_DNA"/>
</dbReference>
<dbReference type="InterPro" id="IPR002110">
    <property type="entry name" value="Ankyrin_rpt"/>
</dbReference>
<feature type="transmembrane region" description="Helical" evidence="1">
    <location>
        <begin position="592"/>
        <end position="609"/>
    </location>
</feature>
<organism evidence="3 4">
    <name type="scientific">Papaver somniferum</name>
    <name type="common">Opium poppy</name>
    <dbReference type="NCBI Taxonomy" id="3469"/>
    <lineage>
        <taxon>Eukaryota</taxon>
        <taxon>Viridiplantae</taxon>
        <taxon>Streptophyta</taxon>
        <taxon>Embryophyta</taxon>
        <taxon>Tracheophyta</taxon>
        <taxon>Spermatophyta</taxon>
        <taxon>Magnoliopsida</taxon>
        <taxon>Ranunculales</taxon>
        <taxon>Papaveraceae</taxon>
        <taxon>Papaveroideae</taxon>
        <taxon>Papaver</taxon>
    </lineage>
</organism>
<keyword evidence="1" id="KW-1133">Transmembrane helix</keyword>
<dbReference type="OMA" id="WGRIMER"/>
<dbReference type="Gramene" id="RZC48293">
    <property type="protein sequence ID" value="RZC48293"/>
    <property type="gene ID" value="C5167_041250"/>
</dbReference>
<evidence type="ECO:0000313" key="3">
    <source>
        <dbReference type="EMBL" id="RZC48293.1"/>
    </source>
</evidence>
<evidence type="ECO:0000313" key="4">
    <source>
        <dbReference type="Proteomes" id="UP000316621"/>
    </source>
</evidence>
<evidence type="ECO:0000256" key="1">
    <source>
        <dbReference type="SAM" id="Phobius"/>
    </source>
</evidence>
<dbReference type="PANTHER" id="PTHR24177:SF292">
    <property type="entry name" value="ANKYRIN REPEAT FAMILY PROTEIN-RELATED"/>
    <property type="match status" value="1"/>
</dbReference>
<keyword evidence="1" id="KW-0472">Membrane</keyword>
<feature type="transmembrane region" description="Helical" evidence="1">
    <location>
        <begin position="518"/>
        <end position="545"/>
    </location>
</feature>
<gene>
    <name evidence="3" type="ORF">C5167_041250</name>
</gene>
<keyword evidence="4" id="KW-1185">Reference proteome</keyword>
<dbReference type="Pfam" id="PF13962">
    <property type="entry name" value="PGG"/>
    <property type="match status" value="1"/>
</dbReference>
<keyword evidence="1" id="KW-0812">Transmembrane</keyword>
<feature type="domain" description="PGG" evidence="2">
    <location>
        <begin position="468"/>
        <end position="584"/>
    </location>
</feature>
<evidence type="ECO:0000259" key="2">
    <source>
        <dbReference type="Pfam" id="PF13962"/>
    </source>
</evidence>
<dbReference type="PANTHER" id="PTHR24177">
    <property type="entry name" value="CASKIN"/>
    <property type="match status" value="1"/>
</dbReference>
<dbReference type="InterPro" id="IPR036770">
    <property type="entry name" value="Ankyrin_rpt-contain_sf"/>
</dbReference>
<dbReference type="InterPro" id="IPR026961">
    <property type="entry name" value="PGG_dom"/>
</dbReference>
<dbReference type="Proteomes" id="UP000316621">
    <property type="component" value="Chromosome 1"/>
</dbReference>
<feature type="transmembrane region" description="Helical" evidence="1">
    <location>
        <begin position="475"/>
        <end position="498"/>
    </location>
</feature>